<dbReference type="AlphaFoldDB" id="C5M3V0"/>
<gene>
    <name evidence="2" type="ORF">CTRG_00739</name>
</gene>
<name>C5M3V0_CANTT</name>
<organism evidence="2 3">
    <name type="scientific">Candida tropicalis (strain ATCC MYA-3404 / T1)</name>
    <name type="common">Yeast</name>
    <dbReference type="NCBI Taxonomy" id="294747"/>
    <lineage>
        <taxon>Eukaryota</taxon>
        <taxon>Fungi</taxon>
        <taxon>Dikarya</taxon>
        <taxon>Ascomycota</taxon>
        <taxon>Saccharomycotina</taxon>
        <taxon>Pichiomycetes</taxon>
        <taxon>Debaryomycetaceae</taxon>
        <taxon>Candida/Lodderomyces clade</taxon>
        <taxon>Candida</taxon>
    </lineage>
</organism>
<protein>
    <submittedName>
        <fullName evidence="2">Uncharacterized protein</fullName>
    </submittedName>
</protein>
<dbReference type="HOGENOM" id="CLU_1740278_0_0_1"/>
<sequence length="150" mass="16608">MTGFDSGRCCKKSSSRSISSFSSSFNLLFRRSTLLTYFLYSSLVILRMACVANRNMFLICVSLLSLKPDFCPVNPWTPKSTNSETVLVHVNTGKYPSCVAAVSIKLLSDRDLPNLSHSTTNTLLVSTWSFSAQRVGSTQIPPLPDPSWFL</sequence>
<dbReference type="VEuPathDB" id="FungiDB:CTRG_00739"/>
<feature type="transmembrane region" description="Helical" evidence="1">
    <location>
        <begin position="34"/>
        <end position="52"/>
    </location>
</feature>
<keyword evidence="1" id="KW-0812">Transmembrane</keyword>
<accession>C5M3V0</accession>
<dbReference type="GeneID" id="8298239"/>
<evidence type="ECO:0000313" key="3">
    <source>
        <dbReference type="Proteomes" id="UP000002037"/>
    </source>
</evidence>
<evidence type="ECO:0000313" key="2">
    <source>
        <dbReference type="EMBL" id="EER35999.1"/>
    </source>
</evidence>
<reference evidence="2 3" key="1">
    <citation type="journal article" date="2009" name="Nature">
        <title>Evolution of pathogenicity and sexual reproduction in eight Candida genomes.</title>
        <authorList>
            <person name="Butler G."/>
            <person name="Rasmussen M.D."/>
            <person name="Lin M.F."/>
            <person name="Santos M.A."/>
            <person name="Sakthikumar S."/>
            <person name="Munro C.A."/>
            <person name="Rheinbay E."/>
            <person name="Grabherr M."/>
            <person name="Forche A."/>
            <person name="Reedy J.L."/>
            <person name="Agrafioti I."/>
            <person name="Arnaud M.B."/>
            <person name="Bates S."/>
            <person name="Brown A.J."/>
            <person name="Brunke S."/>
            <person name="Costanzo M.C."/>
            <person name="Fitzpatrick D.A."/>
            <person name="de Groot P.W."/>
            <person name="Harris D."/>
            <person name="Hoyer L.L."/>
            <person name="Hube B."/>
            <person name="Klis F.M."/>
            <person name="Kodira C."/>
            <person name="Lennard N."/>
            <person name="Logue M.E."/>
            <person name="Martin R."/>
            <person name="Neiman A.M."/>
            <person name="Nikolaou E."/>
            <person name="Quail M.A."/>
            <person name="Quinn J."/>
            <person name="Santos M.C."/>
            <person name="Schmitzberger F.F."/>
            <person name="Sherlock G."/>
            <person name="Shah P."/>
            <person name="Silverstein K.A."/>
            <person name="Skrzypek M.S."/>
            <person name="Soll D."/>
            <person name="Staggs R."/>
            <person name="Stansfield I."/>
            <person name="Stumpf M.P."/>
            <person name="Sudbery P.E."/>
            <person name="Srikantha T."/>
            <person name="Zeng Q."/>
            <person name="Berman J."/>
            <person name="Berriman M."/>
            <person name="Heitman J."/>
            <person name="Gow N.A."/>
            <person name="Lorenz M.C."/>
            <person name="Birren B.W."/>
            <person name="Kellis M."/>
            <person name="Cuomo C.A."/>
        </authorList>
    </citation>
    <scope>NUCLEOTIDE SEQUENCE [LARGE SCALE GENOMIC DNA]</scope>
    <source>
        <strain evidence="3">ATCC MYA-3404 / T1</strain>
    </source>
</reference>
<dbReference type="EMBL" id="GG692395">
    <property type="protein sequence ID" value="EER35999.1"/>
    <property type="molecule type" value="Genomic_DNA"/>
</dbReference>
<keyword evidence="1" id="KW-1133">Transmembrane helix</keyword>
<dbReference type="RefSeq" id="XP_002545957.1">
    <property type="nucleotide sequence ID" value="XM_002545911.1"/>
</dbReference>
<evidence type="ECO:0000256" key="1">
    <source>
        <dbReference type="SAM" id="Phobius"/>
    </source>
</evidence>
<dbReference type="KEGG" id="ctp:CTRG_00739"/>
<proteinExistence type="predicted"/>
<keyword evidence="3" id="KW-1185">Reference proteome</keyword>
<dbReference type="Proteomes" id="UP000002037">
    <property type="component" value="Unassembled WGS sequence"/>
</dbReference>
<keyword evidence="1" id="KW-0472">Membrane</keyword>